<name>A0A7R9BR75_9CRUS</name>
<accession>A0A7R9BR75</accession>
<dbReference type="PROSITE" id="PS50011">
    <property type="entry name" value="PROTEIN_KINASE_DOM"/>
    <property type="match status" value="1"/>
</dbReference>
<evidence type="ECO:0000256" key="9">
    <source>
        <dbReference type="ARBA" id="ARBA00022871"/>
    </source>
</evidence>
<evidence type="ECO:0000313" key="13">
    <source>
        <dbReference type="EMBL" id="CAD7279712.1"/>
    </source>
</evidence>
<evidence type="ECO:0000256" key="6">
    <source>
        <dbReference type="ARBA" id="ARBA00022782"/>
    </source>
</evidence>
<evidence type="ECO:0000256" key="1">
    <source>
        <dbReference type="ARBA" id="ARBA00001946"/>
    </source>
</evidence>
<evidence type="ECO:0000256" key="3">
    <source>
        <dbReference type="ARBA" id="ARBA00022553"/>
    </source>
</evidence>
<keyword evidence="2" id="KW-0217">Developmental protein</keyword>
<dbReference type="GO" id="GO:0005524">
    <property type="term" value="F:ATP binding"/>
    <property type="evidence" value="ECO:0007669"/>
    <property type="project" value="UniProtKB-UniRule"/>
</dbReference>
<dbReference type="GO" id="GO:0046872">
    <property type="term" value="F:metal ion binding"/>
    <property type="evidence" value="ECO:0007669"/>
    <property type="project" value="UniProtKB-KW"/>
</dbReference>
<evidence type="ECO:0000256" key="7">
    <source>
        <dbReference type="ARBA" id="ARBA00022840"/>
    </source>
</evidence>
<dbReference type="GO" id="GO:0000226">
    <property type="term" value="P:microtubule cytoskeleton organization"/>
    <property type="evidence" value="ECO:0007669"/>
    <property type="project" value="TreeGrafter"/>
</dbReference>
<gene>
    <name evidence="13" type="ORF">NMOB1V02_LOCUS7380</name>
</gene>
<evidence type="ECO:0000256" key="4">
    <source>
        <dbReference type="ARBA" id="ARBA00022723"/>
    </source>
</evidence>
<dbReference type="PANTHER" id="PTHR24346">
    <property type="entry name" value="MAP/MICROTUBULE AFFINITY-REGULATING KINASE"/>
    <property type="match status" value="1"/>
</dbReference>
<feature type="compositionally biased region" description="Low complexity" evidence="11">
    <location>
        <begin position="45"/>
        <end position="56"/>
    </location>
</feature>
<feature type="binding site" evidence="10">
    <location>
        <position position="134"/>
    </location>
    <ligand>
        <name>ATP</name>
        <dbReference type="ChEBI" id="CHEBI:30616"/>
    </ligand>
</feature>
<dbReference type="AlphaFoldDB" id="A0A7R9BR75"/>
<organism evidence="13">
    <name type="scientific">Notodromas monacha</name>
    <dbReference type="NCBI Taxonomy" id="399045"/>
    <lineage>
        <taxon>Eukaryota</taxon>
        <taxon>Metazoa</taxon>
        <taxon>Ecdysozoa</taxon>
        <taxon>Arthropoda</taxon>
        <taxon>Crustacea</taxon>
        <taxon>Oligostraca</taxon>
        <taxon>Ostracoda</taxon>
        <taxon>Podocopa</taxon>
        <taxon>Podocopida</taxon>
        <taxon>Cypridocopina</taxon>
        <taxon>Cypridoidea</taxon>
        <taxon>Cyprididae</taxon>
        <taxon>Notodromas</taxon>
    </lineage>
</organism>
<reference evidence="13" key="1">
    <citation type="submission" date="2020-11" db="EMBL/GenBank/DDBJ databases">
        <authorList>
            <person name="Tran Van P."/>
        </authorList>
    </citation>
    <scope>NUCLEOTIDE SEQUENCE</scope>
</reference>
<dbReference type="PROSITE" id="PS00107">
    <property type="entry name" value="PROTEIN_KINASE_ATP"/>
    <property type="match status" value="1"/>
</dbReference>
<sequence>MEGVSGAFPRRGEPGSVSHRVRQVGAFEPSSGTAGSVGRRFSPPSCCSQGRRQCCSTTDNKVSQERSKTEDKPVERAIAGSTSSRQRESTHYTHFLTKLGYRMGPTVGTGSYSKVKLAEKFDSSGRRSEKVACKLIDTRKASKSYATKFLPRELAIIRSINHPNLVKVKQIVDLGPLVCVFMEYGCQGDLLDYVQKSGPIFDPEARGIFKQIVTALAYLHGRGIAHRDLKCENVIRFPDGVIKLTDFGFARGFLNPGTGLPMLSSTFCGSVAYAAPEILQALPYDPTKYDMWSLGCILYIMMTARMPFHGDRSTGKLLEQQLQYAVSFPRGSSLHVPFACKKLIRDLLNPQPAQRPSAEVVLDCAWIKYAHKTNMLRGAGEGGGGE</sequence>
<feature type="compositionally biased region" description="Basic and acidic residues" evidence="11">
    <location>
        <begin position="62"/>
        <end position="75"/>
    </location>
</feature>
<dbReference type="GO" id="GO:0050321">
    <property type="term" value="F:tau-protein kinase activity"/>
    <property type="evidence" value="ECO:0007669"/>
    <property type="project" value="TreeGrafter"/>
</dbReference>
<dbReference type="GO" id="GO:0030154">
    <property type="term" value="P:cell differentiation"/>
    <property type="evidence" value="ECO:0007669"/>
    <property type="project" value="UniProtKB-KW"/>
</dbReference>
<dbReference type="FunFam" id="1.10.510.10:FF:000658">
    <property type="entry name" value="Protein CBG12184"/>
    <property type="match status" value="1"/>
</dbReference>
<keyword evidence="7 10" id="KW-0067">ATP-binding</keyword>
<dbReference type="GO" id="GO:0007283">
    <property type="term" value="P:spermatogenesis"/>
    <property type="evidence" value="ECO:0007669"/>
    <property type="project" value="UniProtKB-KW"/>
</dbReference>
<dbReference type="GO" id="GO:0005737">
    <property type="term" value="C:cytoplasm"/>
    <property type="evidence" value="ECO:0007669"/>
    <property type="project" value="TreeGrafter"/>
</dbReference>
<dbReference type="Pfam" id="PF00069">
    <property type="entry name" value="Pkinase"/>
    <property type="match status" value="1"/>
</dbReference>
<evidence type="ECO:0000313" key="14">
    <source>
        <dbReference type="Proteomes" id="UP000678499"/>
    </source>
</evidence>
<evidence type="ECO:0000256" key="2">
    <source>
        <dbReference type="ARBA" id="ARBA00022473"/>
    </source>
</evidence>
<dbReference type="OrthoDB" id="248923at2759"/>
<dbReference type="InterPro" id="IPR000719">
    <property type="entry name" value="Prot_kinase_dom"/>
</dbReference>
<dbReference type="Gene3D" id="1.10.510.10">
    <property type="entry name" value="Transferase(Phosphotransferase) domain 1"/>
    <property type="match status" value="1"/>
</dbReference>
<dbReference type="InterPro" id="IPR017441">
    <property type="entry name" value="Protein_kinase_ATP_BS"/>
</dbReference>
<feature type="region of interest" description="Disordered" evidence="11">
    <location>
        <begin position="1"/>
        <end position="90"/>
    </location>
</feature>
<keyword evidence="8" id="KW-0460">Magnesium</keyword>
<keyword evidence="14" id="KW-1185">Reference proteome</keyword>
<keyword evidence="9" id="KW-0744">Spermatogenesis</keyword>
<protein>
    <recommendedName>
        <fullName evidence="12">Protein kinase domain-containing protein</fullName>
    </recommendedName>
</protein>
<keyword evidence="3" id="KW-0597">Phosphoprotein</keyword>
<dbReference type="SMART" id="SM00220">
    <property type="entry name" value="S_TKc"/>
    <property type="match status" value="1"/>
</dbReference>
<evidence type="ECO:0000256" key="5">
    <source>
        <dbReference type="ARBA" id="ARBA00022741"/>
    </source>
</evidence>
<dbReference type="Proteomes" id="UP000678499">
    <property type="component" value="Unassembled WGS sequence"/>
</dbReference>
<keyword evidence="4" id="KW-0479">Metal-binding</keyword>
<keyword evidence="6" id="KW-0221">Differentiation</keyword>
<evidence type="ECO:0000259" key="12">
    <source>
        <dbReference type="PROSITE" id="PS50011"/>
    </source>
</evidence>
<evidence type="ECO:0000256" key="11">
    <source>
        <dbReference type="SAM" id="MobiDB-lite"/>
    </source>
</evidence>
<dbReference type="PANTHER" id="PTHR24346:SF102">
    <property type="entry name" value="TESTIS-SPECIFIC SERINE_THREONINE-PROTEIN KINASE 1"/>
    <property type="match status" value="1"/>
</dbReference>
<proteinExistence type="predicted"/>
<feature type="domain" description="Protein kinase" evidence="12">
    <location>
        <begin position="101"/>
        <end position="367"/>
    </location>
</feature>
<comment type="cofactor">
    <cofactor evidence="1">
        <name>Mg(2+)</name>
        <dbReference type="ChEBI" id="CHEBI:18420"/>
    </cofactor>
</comment>
<dbReference type="SUPFAM" id="SSF56112">
    <property type="entry name" value="Protein kinase-like (PK-like)"/>
    <property type="match status" value="1"/>
</dbReference>
<dbReference type="EMBL" id="OA883798">
    <property type="protein sequence ID" value="CAD7279712.1"/>
    <property type="molecule type" value="Genomic_DNA"/>
</dbReference>
<dbReference type="GO" id="GO:0035556">
    <property type="term" value="P:intracellular signal transduction"/>
    <property type="evidence" value="ECO:0007669"/>
    <property type="project" value="TreeGrafter"/>
</dbReference>
<dbReference type="EMBL" id="CAJPEX010001761">
    <property type="protein sequence ID" value="CAG0919864.1"/>
    <property type="molecule type" value="Genomic_DNA"/>
</dbReference>
<dbReference type="InterPro" id="IPR011009">
    <property type="entry name" value="Kinase-like_dom_sf"/>
</dbReference>
<evidence type="ECO:0000256" key="8">
    <source>
        <dbReference type="ARBA" id="ARBA00022842"/>
    </source>
</evidence>
<keyword evidence="5 10" id="KW-0547">Nucleotide-binding</keyword>
<evidence type="ECO:0000256" key="10">
    <source>
        <dbReference type="PROSITE-ProRule" id="PRU10141"/>
    </source>
</evidence>